<evidence type="ECO:0000313" key="1">
    <source>
        <dbReference type="EMBL" id="KAJ7307726.1"/>
    </source>
</evidence>
<gene>
    <name evidence="1" type="ORF">DFH08DRAFT_824254</name>
</gene>
<keyword evidence="2" id="KW-1185">Reference proteome</keyword>
<sequence length="360" mass="40633">MPWSYAGEVVSYFAFPATIAHELGRRKVNRNTAAVNRMVNSHGHNGHENGTPPENLREILQQFATDSKLLQEHWDILRMQHNYSIGKTTLKNLNCKHRIVSARWPPPEHVCTTLIAKQMAENVTGTNGPNTIQKRIALQDGVPIARQVYWSLHPSISVFTVFRAIVRGTMHALDPGGPARRFPSKRPPKVRSTLTDSAVYYEVHLDGHEKLNFKALRMGRASIDMYGGRCHGSWYIVHLTAVPNASAFSKPVLPEIPIQITVDGGTEPQYMFQFHEQLRAQFLPEISSTDAPACVALKSSDNIPIKALWSYFVKYTGHDLKAAILLGKTENYINVANELHIDLFHWLWSRIVQNAVNQFV</sequence>
<reference evidence="1" key="1">
    <citation type="submission" date="2023-03" db="EMBL/GenBank/DDBJ databases">
        <title>Massive genome expansion in bonnet fungi (Mycena s.s.) driven by repeated elements and novel gene families across ecological guilds.</title>
        <authorList>
            <consortium name="Lawrence Berkeley National Laboratory"/>
            <person name="Harder C.B."/>
            <person name="Miyauchi S."/>
            <person name="Viragh M."/>
            <person name="Kuo A."/>
            <person name="Thoen E."/>
            <person name="Andreopoulos B."/>
            <person name="Lu D."/>
            <person name="Skrede I."/>
            <person name="Drula E."/>
            <person name="Henrissat B."/>
            <person name="Morin E."/>
            <person name="Kohler A."/>
            <person name="Barry K."/>
            <person name="LaButti K."/>
            <person name="Morin E."/>
            <person name="Salamov A."/>
            <person name="Lipzen A."/>
            <person name="Mereny Z."/>
            <person name="Hegedus B."/>
            <person name="Baldrian P."/>
            <person name="Stursova M."/>
            <person name="Weitz H."/>
            <person name="Taylor A."/>
            <person name="Grigoriev I.V."/>
            <person name="Nagy L.G."/>
            <person name="Martin F."/>
            <person name="Kauserud H."/>
        </authorList>
    </citation>
    <scope>NUCLEOTIDE SEQUENCE</scope>
    <source>
        <strain evidence="1">CBHHK002</strain>
    </source>
</reference>
<protein>
    <submittedName>
        <fullName evidence="1">Uncharacterized protein</fullName>
    </submittedName>
</protein>
<dbReference type="AlphaFoldDB" id="A0AAD6Z546"/>
<comment type="caution">
    <text evidence="1">The sequence shown here is derived from an EMBL/GenBank/DDBJ whole genome shotgun (WGS) entry which is preliminary data.</text>
</comment>
<dbReference type="EMBL" id="JARIHO010000088">
    <property type="protein sequence ID" value="KAJ7307726.1"/>
    <property type="molecule type" value="Genomic_DNA"/>
</dbReference>
<proteinExistence type="predicted"/>
<dbReference type="Proteomes" id="UP001218218">
    <property type="component" value="Unassembled WGS sequence"/>
</dbReference>
<organism evidence="1 2">
    <name type="scientific">Mycena albidolilacea</name>
    <dbReference type="NCBI Taxonomy" id="1033008"/>
    <lineage>
        <taxon>Eukaryota</taxon>
        <taxon>Fungi</taxon>
        <taxon>Dikarya</taxon>
        <taxon>Basidiomycota</taxon>
        <taxon>Agaricomycotina</taxon>
        <taxon>Agaricomycetes</taxon>
        <taxon>Agaricomycetidae</taxon>
        <taxon>Agaricales</taxon>
        <taxon>Marasmiineae</taxon>
        <taxon>Mycenaceae</taxon>
        <taxon>Mycena</taxon>
    </lineage>
</organism>
<accession>A0AAD6Z546</accession>
<name>A0AAD6Z546_9AGAR</name>
<evidence type="ECO:0000313" key="2">
    <source>
        <dbReference type="Proteomes" id="UP001218218"/>
    </source>
</evidence>